<evidence type="ECO:0000313" key="2">
    <source>
        <dbReference type="EMBL" id="KAJ7021248.1"/>
    </source>
</evidence>
<evidence type="ECO:0000313" key="3">
    <source>
        <dbReference type="Proteomes" id="UP001218188"/>
    </source>
</evidence>
<feature type="region of interest" description="Disordered" evidence="1">
    <location>
        <begin position="185"/>
        <end position="211"/>
    </location>
</feature>
<comment type="caution">
    <text evidence="2">The sequence shown here is derived from an EMBL/GenBank/DDBJ whole genome shotgun (WGS) entry which is preliminary data.</text>
</comment>
<dbReference type="EMBL" id="JARJCM010000237">
    <property type="protein sequence ID" value="KAJ7021248.1"/>
    <property type="molecule type" value="Genomic_DNA"/>
</dbReference>
<feature type="compositionally biased region" description="Low complexity" evidence="1">
    <location>
        <begin position="45"/>
        <end position="56"/>
    </location>
</feature>
<feature type="region of interest" description="Disordered" evidence="1">
    <location>
        <begin position="25"/>
        <end position="73"/>
    </location>
</feature>
<dbReference type="AlphaFoldDB" id="A0AAD6WNL7"/>
<dbReference type="Proteomes" id="UP001218188">
    <property type="component" value="Unassembled WGS sequence"/>
</dbReference>
<evidence type="ECO:0000256" key="1">
    <source>
        <dbReference type="SAM" id="MobiDB-lite"/>
    </source>
</evidence>
<organism evidence="2 3">
    <name type="scientific">Mycena alexandri</name>
    <dbReference type="NCBI Taxonomy" id="1745969"/>
    <lineage>
        <taxon>Eukaryota</taxon>
        <taxon>Fungi</taxon>
        <taxon>Dikarya</taxon>
        <taxon>Basidiomycota</taxon>
        <taxon>Agaricomycotina</taxon>
        <taxon>Agaricomycetes</taxon>
        <taxon>Agaricomycetidae</taxon>
        <taxon>Agaricales</taxon>
        <taxon>Marasmiineae</taxon>
        <taxon>Mycenaceae</taxon>
        <taxon>Mycena</taxon>
    </lineage>
</organism>
<gene>
    <name evidence="2" type="ORF">C8F04DRAFT_1403073</name>
</gene>
<name>A0AAD6WNL7_9AGAR</name>
<proteinExistence type="predicted"/>
<accession>A0AAD6WNL7</accession>
<reference evidence="2" key="1">
    <citation type="submission" date="2023-03" db="EMBL/GenBank/DDBJ databases">
        <title>Massive genome expansion in bonnet fungi (Mycena s.s.) driven by repeated elements and novel gene families across ecological guilds.</title>
        <authorList>
            <consortium name="Lawrence Berkeley National Laboratory"/>
            <person name="Harder C.B."/>
            <person name="Miyauchi S."/>
            <person name="Viragh M."/>
            <person name="Kuo A."/>
            <person name="Thoen E."/>
            <person name="Andreopoulos B."/>
            <person name="Lu D."/>
            <person name="Skrede I."/>
            <person name="Drula E."/>
            <person name="Henrissat B."/>
            <person name="Morin E."/>
            <person name="Kohler A."/>
            <person name="Barry K."/>
            <person name="LaButti K."/>
            <person name="Morin E."/>
            <person name="Salamov A."/>
            <person name="Lipzen A."/>
            <person name="Mereny Z."/>
            <person name="Hegedus B."/>
            <person name="Baldrian P."/>
            <person name="Stursova M."/>
            <person name="Weitz H."/>
            <person name="Taylor A."/>
            <person name="Grigoriev I.V."/>
            <person name="Nagy L.G."/>
            <person name="Martin F."/>
            <person name="Kauserud H."/>
        </authorList>
    </citation>
    <scope>NUCLEOTIDE SEQUENCE</scope>
    <source>
        <strain evidence="2">CBHHK200</strain>
    </source>
</reference>
<sequence>MHDVAFPKRPLLYDQCTQLETVRPHLSVNGTDPPPLGSTTAPHPARLNRASRSNAATQAIPPSPPFSASTPGSVTHLAFRKCRPREMLLPLRSRVRAAAALAARSRAGFSHRTLPPRPSFTPSPLSLPLSSAACTARIFAAAAMHNWRLEIETMPLTMVPTTAGTYVVDDAATEKRTRPRIIRSSWARRPPERTSRLSGPPTPALPHRIRARTDPTSPHLLLTAVTHPDRLSAHPALLLSPPASAACSHALRVPASDLVFAPCLVFLLRSLRLVSTAVSALTPRAAPCVRLLPPPPRAFKHASRPIIVNPRSPPPPPPIVPSTILYPLLPSLPLPLLLLLHDTLGSRCADDIESRKAFNIVSAAAFPFRPPSAASFGSRARVAFSGGFTFTTPHTPPHISRAPRKHPLVVVIS</sequence>
<protein>
    <submittedName>
        <fullName evidence="2">Uncharacterized protein</fullName>
    </submittedName>
</protein>
<keyword evidence="3" id="KW-1185">Reference proteome</keyword>